<keyword evidence="3" id="KW-1185">Reference proteome</keyword>
<dbReference type="Proteomes" id="UP000182660">
    <property type="component" value="Unassembled WGS sequence"/>
</dbReference>
<dbReference type="PANTHER" id="PTHR11614">
    <property type="entry name" value="PHOSPHOLIPASE-RELATED"/>
    <property type="match status" value="1"/>
</dbReference>
<evidence type="ECO:0000313" key="3">
    <source>
        <dbReference type="Proteomes" id="UP000182660"/>
    </source>
</evidence>
<feature type="domain" description="Serine aminopeptidase S33" evidence="1">
    <location>
        <begin position="23"/>
        <end position="283"/>
    </location>
</feature>
<comment type="caution">
    <text evidence="2">The sequence shown here is derived from an EMBL/GenBank/DDBJ whole genome shotgun (WGS) entry which is preliminary data.</text>
</comment>
<sequence length="302" mass="34011">MHSLLTAADGRKIKLFAWLPEQEVRYVMVLSHGMAEHIQRYEAFALACNTAGIAVYGANHRGHGNDAPVLGHYADEGGWLKVISDLDLIIDDVTQRHTVPLILFGHSMGSFIAQQYAILHGNKLKGLILSGSNYQNPLMYKLVGIAIKIEKMRIGARSPSRFLDFVSFGAFNRKFKPVRTTSDWLSRDQKQVDKYIHDDYCGFSFSPQFWLDFMSGLISISQKSEIAKIPKHLPIYLFSGDKDPVGLQGEGVLALKLHMTNNGCERVRCKLYPDGRHEMLNESNANEVFNDVITWVISKIIV</sequence>
<dbReference type="GO" id="GO:0016787">
    <property type="term" value="F:hydrolase activity"/>
    <property type="evidence" value="ECO:0007669"/>
    <property type="project" value="UniProtKB-KW"/>
</dbReference>
<dbReference type="SUPFAM" id="SSF53474">
    <property type="entry name" value="alpha/beta-Hydrolases"/>
    <property type="match status" value="1"/>
</dbReference>
<dbReference type="GeneID" id="61295659"/>
<accession>A0ABY1HF33</accession>
<dbReference type="InterPro" id="IPR051044">
    <property type="entry name" value="MAG_DAG_Lipase"/>
</dbReference>
<dbReference type="Pfam" id="PF12146">
    <property type="entry name" value="Hydrolase_4"/>
    <property type="match status" value="1"/>
</dbReference>
<proteinExistence type="predicted"/>
<evidence type="ECO:0000313" key="2">
    <source>
        <dbReference type="EMBL" id="SGY89655.1"/>
    </source>
</evidence>
<dbReference type="InterPro" id="IPR029058">
    <property type="entry name" value="AB_hydrolase_fold"/>
</dbReference>
<organism evidence="2 3">
    <name type="scientific">Moritella viscosa</name>
    <dbReference type="NCBI Taxonomy" id="80854"/>
    <lineage>
        <taxon>Bacteria</taxon>
        <taxon>Pseudomonadati</taxon>
        <taxon>Pseudomonadota</taxon>
        <taxon>Gammaproteobacteria</taxon>
        <taxon>Alteromonadales</taxon>
        <taxon>Moritellaceae</taxon>
        <taxon>Moritella</taxon>
    </lineage>
</organism>
<evidence type="ECO:0000259" key="1">
    <source>
        <dbReference type="Pfam" id="PF12146"/>
    </source>
</evidence>
<dbReference type="RefSeq" id="WP_075471904.1">
    <property type="nucleotide sequence ID" value="NZ_CAWQZC010000116.1"/>
</dbReference>
<protein>
    <submittedName>
        <fullName evidence="2">Hydrolase, alpha/beta fold family</fullName>
    </submittedName>
</protein>
<dbReference type="EMBL" id="FPLJ01000047">
    <property type="protein sequence ID" value="SGY89655.1"/>
    <property type="molecule type" value="Genomic_DNA"/>
</dbReference>
<reference evidence="2 3" key="1">
    <citation type="submission" date="2016-11" db="EMBL/GenBank/DDBJ databases">
        <authorList>
            <person name="Klemetsen T."/>
        </authorList>
    </citation>
    <scope>NUCLEOTIDE SEQUENCE [LARGE SCALE GENOMIC DNA]</scope>
    <source>
        <strain evidence="2">MT 2528</strain>
    </source>
</reference>
<keyword evidence="2" id="KW-0378">Hydrolase</keyword>
<name>A0ABY1HF33_9GAMM</name>
<dbReference type="InterPro" id="IPR022742">
    <property type="entry name" value="Hydrolase_4"/>
</dbReference>
<gene>
    <name evidence="2" type="ORF">MT2528_1757</name>
</gene>
<dbReference type="Gene3D" id="3.40.50.1820">
    <property type="entry name" value="alpha/beta hydrolase"/>
    <property type="match status" value="1"/>
</dbReference>